<comment type="caution">
    <text evidence="1">The sequence shown here is derived from an EMBL/GenBank/DDBJ whole genome shotgun (WGS) entry which is preliminary data.</text>
</comment>
<sequence length="130" mass="13591">MRSGTLANRFSIDVGFLHTHIFVVIFPTKQRRIDAMGELRPLLAIGAAPMVLRAGPRPLFGGSVRPLCRGLMLAAALSLPALGPLAADRWAARDIRPEAVRAAVAPSLHVPSAPTGGAAARLVLASGDAR</sequence>
<dbReference type="AlphaFoldDB" id="A0A840ZDY8"/>
<dbReference type="Proteomes" id="UP000583454">
    <property type="component" value="Unassembled WGS sequence"/>
</dbReference>
<name>A0A840ZDY8_9HYPH</name>
<protein>
    <submittedName>
        <fullName evidence="1">Uncharacterized protein</fullName>
    </submittedName>
</protein>
<gene>
    <name evidence="1" type="ORF">HNR00_000828</name>
</gene>
<proteinExistence type="predicted"/>
<keyword evidence="2" id="KW-1185">Reference proteome</keyword>
<dbReference type="EMBL" id="JACHOP010000002">
    <property type="protein sequence ID" value="MBB5756132.1"/>
    <property type="molecule type" value="Genomic_DNA"/>
</dbReference>
<accession>A0A840ZDY8</accession>
<reference evidence="1 2" key="1">
    <citation type="submission" date="2020-08" db="EMBL/GenBank/DDBJ databases">
        <title>Genomic Encyclopedia of Type Strains, Phase IV (KMG-IV): sequencing the most valuable type-strain genomes for metagenomic binning, comparative biology and taxonomic classification.</title>
        <authorList>
            <person name="Goeker M."/>
        </authorList>
    </citation>
    <scope>NUCLEOTIDE SEQUENCE [LARGE SCALE GENOMIC DNA]</scope>
    <source>
        <strain evidence="1 2">DSM 2163</strain>
    </source>
</reference>
<organism evidence="1 2">
    <name type="scientific">Methylorubrum rhodinum</name>
    <dbReference type="NCBI Taxonomy" id="29428"/>
    <lineage>
        <taxon>Bacteria</taxon>
        <taxon>Pseudomonadati</taxon>
        <taxon>Pseudomonadota</taxon>
        <taxon>Alphaproteobacteria</taxon>
        <taxon>Hyphomicrobiales</taxon>
        <taxon>Methylobacteriaceae</taxon>
        <taxon>Methylorubrum</taxon>
    </lineage>
</organism>
<evidence type="ECO:0000313" key="2">
    <source>
        <dbReference type="Proteomes" id="UP000583454"/>
    </source>
</evidence>
<evidence type="ECO:0000313" key="1">
    <source>
        <dbReference type="EMBL" id="MBB5756132.1"/>
    </source>
</evidence>